<dbReference type="InterPro" id="IPR001764">
    <property type="entry name" value="Glyco_hydro_3_N"/>
</dbReference>
<evidence type="ECO:0000259" key="4">
    <source>
        <dbReference type="Pfam" id="PF18559"/>
    </source>
</evidence>
<dbReference type="EMBL" id="AAVT01000002">
    <property type="protein sequence ID" value="EAW31940.1"/>
    <property type="molecule type" value="Genomic_DNA"/>
</dbReference>
<organism evidence="5 6">
    <name type="scientific">marine gamma proteobacterium HTCC2143</name>
    <dbReference type="NCBI Taxonomy" id="247633"/>
    <lineage>
        <taxon>Bacteria</taxon>
        <taxon>Pseudomonadati</taxon>
        <taxon>Pseudomonadota</taxon>
        <taxon>Gammaproteobacteria</taxon>
        <taxon>Cellvibrionales</taxon>
        <taxon>Spongiibacteraceae</taxon>
        <taxon>BD1-7 clade</taxon>
    </lineage>
</organism>
<dbReference type="Pfam" id="PF00933">
    <property type="entry name" value="Glyco_hydro_3"/>
    <property type="match status" value="1"/>
</dbReference>
<evidence type="ECO:0000259" key="3">
    <source>
        <dbReference type="Pfam" id="PF01915"/>
    </source>
</evidence>
<keyword evidence="5" id="KW-0326">Glycosidase</keyword>
<dbReference type="Gene3D" id="2.60.120.430">
    <property type="entry name" value="Galactose-binding lectin"/>
    <property type="match status" value="1"/>
</dbReference>
<dbReference type="InterPro" id="IPR036881">
    <property type="entry name" value="Glyco_hydro_3_C_sf"/>
</dbReference>
<evidence type="ECO:0000256" key="1">
    <source>
        <dbReference type="ARBA" id="ARBA00022801"/>
    </source>
</evidence>
<dbReference type="Pfam" id="PF18559">
    <property type="entry name" value="Exop_C"/>
    <property type="match status" value="1"/>
</dbReference>
<dbReference type="InterPro" id="IPR017853">
    <property type="entry name" value="GH"/>
</dbReference>
<dbReference type="InterPro" id="IPR041443">
    <property type="entry name" value="Exop_C"/>
</dbReference>
<feature type="domain" description="Glycoside hydrolase family 3 C-terminal" evidence="3">
    <location>
        <begin position="446"/>
        <end position="660"/>
    </location>
</feature>
<dbReference type="SUPFAM" id="SSF52279">
    <property type="entry name" value="Beta-D-glucan exohydrolase, C-terminal domain"/>
    <property type="match status" value="1"/>
</dbReference>
<dbReference type="PANTHER" id="PTHR30620:SF77">
    <property type="entry name" value="LYSOSOMAL BETA GLUCOSIDASE-LIKE"/>
    <property type="match status" value="1"/>
</dbReference>
<comment type="caution">
    <text evidence="5">The sequence shown here is derived from an EMBL/GenBank/DDBJ whole genome shotgun (WGS) entry which is preliminary data.</text>
</comment>
<evidence type="ECO:0000313" key="6">
    <source>
        <dbReference type="Proteomes" id="UP000004931"/>
    </source>
</evidence>
<reference evidence="5 6" key="1">
    <citation type="journal article" date="2010" name="J. Bacteriol.">
        <title>Genome sequence of the oligotrophic marine Gammaproteobacterium HTCC2143, isolated from the Oregon Coast.</title>
        <authorList>
            <person name="Oh H.M."/>
            <person name="Kang I."/>
            <person name="Ferriera S."/>
            <person name="Giovannoni S.J."/>
            <person name="Cho J.C."/>
        </authorList>
    </citation>
    <scope>NUCLEOTIDE SEQUENCE [LARGE SCALE GENOMIC DNA]</scope>
    <source>
        <strain evidence="5 6">HTCC2143</strain>
    </source>
</reference>
<keyword evidence="1" id="KW-0378">Hydrolase</keyword>
<dbReference type="Gene3D" id="3.40.50.1700">
    <property type="entry name" value="Glycoside hydrolase family 3 C-terminal domain"/>
    <property type="match status" value="1"/>
</dbReference>
<dbReference type="InterPro" id="IPR002772">
    <property type="entry name" value="Glyco_hydro_3_C"/>
</dbReference>
<dbReference type="PRINTS" id="PR00133">
    <property type="entry name" value="GLHYDRLASE3"/>
</dbReference>
<dbReference type="PROSITE" id="PS51257">
    <property type="entry name" value="PROKAR_LIPOPROTEIN"/>
    <property type="match status" value="1"/>
</dbReference>
<gene>
    <name evidence="5" type="ORF">GP2143_05800</name>
</gene>
<dbReference type="GO" id="GO:0008422">
    <property type="term" value="F:beta-glucosidase activity"/>
    <property type="evidence" value="ECO:0007669"/>
    <property type="project" value="TreeGrafter"/>
</dbReference>
<dbReference type="InterPro" id="IPR036962">
    <property type="entry name" value="Glyco_hydro_3_N_sf"/>
</dbReference>
<evidence type="ECO:0000313" key="5">
    <source>
        <dbReference type="EMBL" id="EAW31940.1"/>
    </source>
</evidence>
<dbReference type="Proteomes" id="UP000004931">
    <property type="component" value="Unassembled WGS sequence"/>
</dbReference>
<name>A0YBL0_9GAMM</name>
<accession>A0YBL0</accession>
<dbReference type="AlphaFoldDB" id="A0YBL0"/>
<proteinExistence type="predicted"/>
<dbReference type="STRING" id="247633.GP2143_05800"/>
<keyword evidence="6" id="KW-1185">Reference proteome</keyword>
<evidence type="ECO:0000259" key="2">
    <source>
        <dbReference type="Pfam" id="PF00933"/>
    </source>
</evidence>
<protein>
    <submittedName>
        <fullName evidence="5">Beta-glucosidase-related Glycosidase</fullName>
    </submittedName>
</protein>
<dbReference type="PANTHER" id="PTHR30620">
    <property type="entry name" value="PERIPLASMIC BETA-GLUCOSIDASE-RELATED"/>
    <property type="match status" value="1"/>
</dbReference>
<dbReference type="Pfam" id="PF01915">
    <property type="entry name" value="Glyco_hydro_3_C"/>
    <property type="match status" value="1"/>
</dbReference>
<dbReference type="eggNOG" id="COG1472">
    <property type="taxonomic scope" value="Bacteria"/>
</dbReference>
<feature type="domain" description="ExoP galactose-binding-like" evidence="4">
    <location>
        <begin position="694"/>
        <end position="847"/>
    </location>
</feature>
<dbReference type="GO" id="GO:0009251">
    <property type="term" value="P:glucan catabolic process"/>
    <property type="evidence" value="ECO:0007669"/>
    <property type="project" value="TreeGrafter"/>
</dbReference>
<sequence>MKNKPTHLVSLFLCLTLVACSSSEDISVTAADAGLDGKSELASERARVETHNLNIWPVVKNGIEPDEYIEATIKQLLAKMTLEEKVGQMLQPELRVVTPAEVKEFHIGSILNGGGAFPNDEKYATVDDWVATADTFYDASMDDSDGAVSIPIIWGTDAVHGHNNVFGATLFPHNIGLGATNNPELIRQIARATAIEVAVTGIDWIFAPTVATVRNDLWGRTYEGYSEDPDIVKAYAGMIVTGMQGQSDTPELLDSSHVVATAKHFVGDGGTANGIDRGDNLATEQELFDIHAQGYVSAIEAGVQTVMASFNAWQGKRLHGHRYLLTDVLKHRMGFDGLVVGDWNGHSFVEGCSSVSCPQAINAGIDLLMASEPDWKTLYLNTLAQVRNGTISEVRIDDAVSRILRVKLRAGLFDNKPSARPLSGQRELIGSPQHRALARQAVRESLVLLKNRQQLLPLDRNLNVLVAGDAADNIGKQSGGWTLSWQGTGNTNKDFPGATSIFAGIQQIVDDAGGTATLSQDGKYSNRPDVAIVVFGENPYAEGQGDRQTLEYQPGEHHDLALLQKFQADGIPVVSIFLSGRPLWVNRELNASDAFVAAWLPGSEGAGIAEVIFRAKSGESQYPMVGKLAFSWPKDTQQTTLNRGDTDYQPLFPYGFGLSYGDIDTLGDDLSEQVFKSVTTGLKPLQIFNRRAMSPWELVIDDEQGAEAVFSGSRLENGSMSIVSVDQLSQEDSRQVNWLGGRSGTVALTSDDSYDLSPYAGVSSVLSFSARLSQAPTSPLIARLQCGEACFGEIDITDNVAALNHGEWTRLAIDLKCFAQAEMDFSKVSTPFSLATSGMLGLAFGNVVYEANAQKNADISC</sequence>
<dbReference type="InterPro" id="IPR051915">
    <property type="entry name" value="Cellulose_Degrad_GH3"/>
</dbReference>
<dbReference type="Gene3D" id="3.20.20.300">
    <property type="entry name" value="Glycoside hydrolase, family 3, N-terminal domain"/>
    <property type="match status" value="1"/>
</dbReference>
<feature type="domain" description="Glycoside hydrolase family 3 N-terminal" evidence="2">
    <location>
        <begin position="81"/>
        <end position="406"/>
    </location>
</feature>
<dbReference type="SUPFAM" id="SSF51445">
    <property type="entry name" value="(Trans)glycosidases"/>
    <property type="match status" value="1"/>
</dbReference>